<gene>
    <name evidence="2" type="ORF">VTJ49DRAFT_1404</name>
</gene>
<feature type="region of interest" description="Disordered" evidence="1">
    <location>
        <begin position="414"/>
        <end position="445"/>
    </location>
</feature>
<evidence type="ECO:0000313" key="2">
    <source>
        <dbReference type="EMBL" id="KAL1839541.1"/>
    </source>
</evidence>
<name>A0ABR3VCR6_HUMIN</name>
<feature type="region of interest" description="Disordered" evidence="1">
    <location>
        <begin position="714"/>
        <end position="744"/>
    </location>
</feature>
<dbReference type="Proteomes" id="UP001583172">
    <property type="component" value="Unassembled WGS sequence"/>
</dbReference>
<feature type="compositionally biased region" description="Basic and acidic residues" evidence="1">
    <location>
        <begin position="551"/>
        <end position="564"/>
    </location>
</feature>
<feature type="compositionally biased region" description="Basic and acidic residues" evidence="1">
    <location>
        <begin position="428"/>
        <end position="445"/>
    </location>
</feature>
<sequence>MAPEGADVNGSAPAGSAAVAAPVKELDARPETSPYASPSCTLPFSNPLTVPLDVLRKCPKLLEAYETRLPELQALSEDVGHVLIHYLHTGTYGSLRPRPTDSMSKQTCELKTSIQVYAAARMYELPGLMRLAEAKIDKYGRGLSLPALLEVARDAYPNLTDDDDWFLDYLRSRIRPHLKDPKSLLSSNLLGQISNILSPNPILLRTLLELFCERSAVRPERAPSPALSSIASPITSPATSRGVSPLPATLEARSRSILREESTTYSEPANLPEVTTPPQIEIKPVPLPVPAPVLAPMPFADLGPVIVDVVPPPGLPIQADIEAQPVVESAPELEANPAVEPEVKAAAEAETKTAVEPSAENVPETEASTTVEPAVAAGVKPEDKTEVEPEIKPETDVPAVPEVTAAAELEPEPIQPAETVKDTLPVVQRERKDSGKDIDLGPISRDDSALELVPELETGSNLQPPLRPPLLREADSGFWEGTDVEPAKEVQAAKDKEPVAPVVELPAVALRSEPAHELESTADPKNELGVDTRDFATSELPAQSAGTEEPAEAKDEVSKEKAPVQEEAPESVPATESSAKDKIDTTPESEPAKEVDSAATLVVPETIPQTALVEEVPAEAKNKEVEAQPETEKVPKETVEPQAVEGSEHELKHELKATTSEPVNVPDNAQPAGSSETTTTEPTVQPGPEPAGESATLHRANTDSAIHAVPVAEETANQSPAVLSAQPAPEQQPGAKAQVEHPTPAQQLCSAHVRQRSWKKRFLSLKYPVFFGRGM</sequence>
<reference evidence="2 3" key="1">
    <citation type="journal article" date="2024" name="Commun. Biol.">
        <title>Comparative genomic analysis of thermophilic fungi reveals convergent evolutionary adaptations and gene losses.</title>
        <authorList>
            <person name="Steindorff A.S."/>
            <person name="Aguilar-Pontes M.V."/>
            <person name="Robinson A.J."/>
            <person name="Andreopoulos B."/>
            <person name="LaButti K."/>
            <person name="Kuo A."/>
            <person name="Mondo S."/>
            <person name="Riley R."/>
            <person name="Otillar R."/>
            <person name="Haridas S."/>
            <person name="Lipzen A."/>
            <person name="Grimwood J."/>
            <person name="Schmutz J."/>
            <person name="Clum A."/>
            <person name="Reid I.D."/>
            <person name="Moisan M.C."/>
            <person name="Butler G."/>
            <person name="Nguyen T.T.M."/>
            <person name="Dewar K."/>
            <person name="Conant G."/>
            <person name="Drula E."/>
            <person name="Henrissat B."/>
            <person name="Hansel C."/>
            <person name="Singer S."/>
            <person name="Hutchinson M.I."/>
            <person name="de Vries R.P."/>
            <person name="Natvig D.O."/>
            <person name="Powell A.J."/>
            <person name="Tsang A."/>
            <person name="Grigoriev I.V."/>
        </authorList>
    </citation>
    <scope>NUCLEOTIDE SEQUENCE [LARGE SCALE GENOMIC DNA]</scope>
    <source>
        <strain evidence="2 3">CBS 620.91</strain>
    </source>
</reference>
<feature type="compositionally biased region" description="Low complexity" evidence="1">
    <location>
        <begin position="223"/>
        <end position="240"/>
    </location>
</feature>
<accession>A0ABR3VCR6</accession>
<organism evidence="2 3">
    <name type="scientific">Humicola insolens</name>
    <name type="common">Soft-rot fungus</name>
    <dbReference type="NCBI Taxonomy" id="85995"/>
    <lineage>
        <taxon>Eukaryota</taxon>
        <taxon>Fungi</taxon>
        <taxon>Dikarya</taxon>
        <taxon>Ascomycota</taxon>
        <taxon>Pezizomycotina</taxon>
        <taxon>Sordariomycetes</taxon>
        <taxon>Sordariomycetidae</taxon>
        <taxon>Sordariales</taxon>
        <taxon>Chaetomiaceae</taxon>
        <taxon>Mycothermus</taxon>
    </lineage>
</organism>
<evidence type="ECO:0000313" key="3">
    <source>
        <dbReference type="Proteomes" id="UP001583172"/>
    </source>
</evidence>
<dbReference type="EMBL" id="JAZGSY010000151">
    <property type="protein sequence ID" value="KAL1839541.1"/>
    <property type="molecule type" value="Genomic_DNA"/>
</dbReference>
<comment type="caution">
    <text evidence="2">The sequence shown here is derived from an EMBL/GenBank/DDBJ whole genome shotgun (WGS) entry which is preliminary data.</text>
</comment>
<dbReference type="PANTHER" id="PTHR37538">
    <property type="entry name" value="BTB DOMAIN-CONTAINING PROTEIN"/>
    <property type="match status" value="1"/>
</dbReference>
<feature type="compositionally biased region" description="Basic and acidic residues" evidence="1">
    <location>
        <begin position="513"/>
        <end position="536"/>
    </location>
</feature>
<evidence type="ECO:0000256" key="1">
    <source>
        <dbReference type="SAM" id="MobiDB-lite"/>
    </source>
</evidence>
<feature type="region of interest" description="Disordered" evidence="1">
    <location>
        <begin position="222"/>
        <end position="246"/>
    </location>
</feature>
<feature type="region of interest" description="Disordered" evidence="1">
    <location>
        <begin position="259"/>
        <end position="282"/>
    </location>
</feature>
<feature type="compositionally biased region" description="Basic and acidic residues" evidence="1">
    <location>
        <begin position="578"/>
        <end position="596"/>
    </location>
</feature>
<keyword evidence="3" id="KW-1185">Reference proteome</keyword>
<proteinExistence type="predicted"/>
<dbReference type="PANTHER" id="PTHR37538:SF1">
    <property type="entry name" value="BTB DOMAIN-CONTAINING PROTEIN"/>
    <property type="match status" value="1"/>
</dbReference>
<feature type="region of interest" description="Disordered" evidence="1">
    <location>
        <begin position="351"/>
        <end position="372"/>
    </location>
</feature>
<feature type="compositionally biased region" description="Basic and acidic residues" evidence="1">
    <location>
        <begin position="618"/>
        <end position="639"/>
    </location>
</feature>
<feature type="compositionally biased region" description="Polar residues" evidence="1">
    <location>
        <begin position="671"/>
        <end position="683"/>
    </location>
</feature>
<feature type="region of interest" description="Disordered" evidence="1">
    <location>
        <begin position="505"/>
        <end position="696"/>
    </location>
</feature>
<protein>
    <submittedName>
        <fullName evidence="2">Uncharacterized protein</fullName>
    </submittedName>
</protein>
<feature type="compositionally biased region" description="Basic and acidic residues" evidence="1">
    <location>
        <begin position="646"/>
        <end position="656"/>
    </location>
</feature>